<dbReference type="InterPro" id="IPR015424">
    <property type="entry name" value="PyrdxlP-dep_Trfase"/>
</dbReference>
<proteinExistence type="inferred from homology"/>
<dbReference type="GO" id="GO:0030170">
    <property type="term" value="F:pyridoxal phosphate binding"/>
    <property type="evidence" value="ECO:0007669"/>
    <property type="project" value="InterPro"/>
</dbReference>
<dbReference type="GO" id="GO:0016831">
    <property type="term" value="F:carboxy-lyase activity"/>
    <property type="evidence" value="ECO:0007669"/>
    <property type="project" value="UniProtKB-KW"/>
</dbReference>
<evidence type="ECO:0000256" key="3">
    <source>
        <dbReference type="ARBA" id="ARBA00022898"/>
    </source>
</evidence>
<evidence type="ECO:0000313" key="8">
    <source>
        <dbReference type="Proteomes" id="UP000019760"/>
    </source>
</evidence>
<dbReference type="InterPro" id="IPR021115">
    <property type="entry name" value="Pyridoxal-P_BS"/>
</dbReference>
<name>A0A023D6S3_ACIMT</name>
<evidence type="ECO:0000256" key="6">
    <source>
        <dbReference type="RuleBase" id="RU000382"/>
    </source>
</evidence>
<dbReference type="PANTHER" id="PTHR11999:SF70">
    <property type="entry name" value="MIP05841P"/>
    <property type="match status" value="1"/>
</dbReference>
<dbReference type="InterPro" id="IPR010977">
    <property type="entry name" value="Aromatic_deC"/>
</dbReference>
<reference evidence="7 8" key="2">
    <citation type="journal article" date="2014" name="FEMS Microbiol. Lett.">
        <title>Draft genomic DNA sequence of the facultatively methylotrophic bacterium Acidomonas methanolica type strain MB58.</title>
        <authorList>
            <person name="Higashiura N."/>
            <person name="Hadano H."/>
            <person name="Hirakawa H."/>
            <person name="Matsutani M."/>
            <person name="Takabe S."/>
            <person name="Matsushita K."/>
            <person name="Azuma Y."/>
        </authorList>
    </citation>
    <scope>NUCLEOTIDE SEQUENCE [LARGE SCALE GENOMIC DNA]</scope>
    <source>
        <strain evidence="7 8">MB58</strain>
    </source>
</reference>
<gene>
    <name evidence="7" type="ORF">Amme_060_066</name>
</gene>
<dbReference type="PANTHER" id="PTHR11999">
    <property type="entry name" value="GROUP II PYRIDOXAL-5-PHOSPHATE DECARBOXYLASE"/>
    <property type="match status" value="1"/>
</dbReference>
<keyword evidence="2" id="KW-0210">Decarboxylase</keyword>
<accession>A0A023D6S3</accession>
<keyword evidence="3 5" id="KW-0663">Pyridoxal phosphate</keyword>
<dbReference type="PROSITE" id="PS00392">
    <property type="entry name" value="DDC_GAD_HDC_YDC"/>
    <property type="match status" value="1"/>
</dbReference>
<organism evidence="7 8">
    <name type="scientific">Acidomonas methanolica NBRC 104435</name>
    <dbReference type="NCBI Taxonomy" id="1231351"/>
    <lineage>
        <taxon>Bacteria</taxon>
        <taxon>Pseudomonadati</taxon>
        <taxon>Pseudomonadota</taxon>
        <taxon>Alphaproteobacteria</taxon>
        <taxon>Acetobacterales</taxon>
        <taxon>Acetobacteraceae</taxon>
        <taxon>Acidomonas</taxon>
    </lineage>
</organism>
<dbReference type="InterPro" id="IPR002129">
    <property type="entry name" value="PyrdxlP-dep_de-COase"/>
</dbReference>
<dbReference type="EMBL" id="BAND01000060">
    <property type="protein sequence ID" value="GAJ29430.1"/>
    <property type="molecule type" value="Genomic_DNA"/>
</dbReference>
<dbReference type="PRINTS" id="PR00800">
    <property type="entry name" value="YHDCRBOXLASE"/>
</dbReference>
<dbReference type="Gene3D" id="3.90.1150.170">
    <property type="match status" value="2"/>
</dbReference>
<dbReference type="RefSeq" id="WP_042059260.1">
    <property type="nucleotide sequence ID" value="NZ_BAND01000060.1"/>
</dbReference>
<dbReference type="SUPFAM" id="SSF53383">
    <property type="entry name" value="PLP-dependent transferases"/>
    <property type="match status" value="1"/>
</dbReference>
<comment type="cofactor">
    <cofactor evidence="1 5 6">
        <name>pyridoxal 5'-phosphate</name>
        <dbReference type="ChEBI" id="CHEBI:597326"/>
    </cofactor>
</comment>
<comment type="caution">
    <text evidence="7">The sequence shown here is derived from an EMBL/GenBank/DDBJ whole genome shotgun (WGS) entry which is preliminary data.</text>
</comment>
<dbReference type="GO" id="GO:0019752">
    <property type="term" value="P:carboxylic acid metabolic process"/>
    <property type="evidence" value="ECO:0007669"/>
    <property type="project" value="InterPro"/>
</dbReference>
<evidence type="ECO:0000256" key="5">
    <source>
        <dbReference type="PIRSR" id="PIRSR602129-50"/>
    </source>
</evidence>
<dbReference type="AlphaFoldDB" id="A0A023D6S3"/>
<keyword evidence="8" id="KW-1185">Reference proteome</keyword>
<evidence type="ECO:0000256" key="4">
    <source>
        <dbReference type="ARBA" id="ARBA00023239"/>
    </source>
</evidence>
<evidence type="ECO:0000256" key="2">
    <source>
        <dbReference type="ARBA" id="ARBA00022793"/>
    </source>
</evidence>
<protein>
    <submittedName>
        <fullName evidence="7">Aromatic-L-amino-acid decarboxylase</fullName>
    </submittedName>
</protein>
<dbReference type="Gene3D" id="3.40.640.10">
    <property type="entry name" value="Type I PLP-dependent aspartate aminotransferase-like (Major domain)"/>
    <property type="match status" value="1"/>
</dbReference>
<feature type="modified residue" description="N6-(pyridoxal phosphate)lysine" evidence="5">
    <location>
        <position position="295"/>
    </location>
</feature>
<dbReference type="Pfam" id="PF00282">
    <property type="entry name" value="Pyridoxal_deC"/>
    <property type="match status" value="1"/>
</dbReference>
<reference evidence="8" key="1">
    <citation type="journal article" date="2014" name="FEMS Microbiol. Lett.">
        <title>Draft Genomic DNA Sequence of the Facultatively Methylotrophic Bacterium Acidomonas methanolica type strain MB58.</title>
        <authorList>
            <person name="Higashiura N."/>
            <person name="Hadano H."/>
            <person name="Hirakawa H."/>
            <person name="Matsutani M."/>
            <person name="Takabe S."/>
            <person name="Matsushita K."/>
            <person name="Azuma Y."/>
        </authorList>
    </citation>
    <scope>NUCLEOTIDE SEQUENCE [LARGE SCALE GENOMIC DNA]</scope>
    <source>
        <strain evidence="8">MB58</strain>
    </source>
</reference>
<dbReference type="InterPro" id="IPR015421">
    <property type="entry name" value="PyrdxlP-dep_Trfase_major"/>
</dbReference>
<keyword evidence="4 6" id="KW-0456">Lyase</keyword>
<comment type="similarity">
    <text evidence="6">Belongs to the group II decarboxylase family.</text>
</comment>
<dbReference type="OrthoDB" id="9803665at2"/>
<sequence length="477" mass="50400">MAGLDPEDFSSLRALGHLMLDNIFDRAERMGDGPVWRPMPPEERARFRGALPTSGTGAEKLYDLCRQAIVPYHNGNTHPGFMGWVQGAGTPVGILAELLAASLNDNCGGRDHAAIEVERQVIRWAAEIVGLPETSSGVLVTGSSLANFIAVITASRARDPAFRQTGVGGAGLVGYAASTAHGCIPRAFDLAGLGTGALRSVPVDGAYRLRLDVLADQIAADRASGFTPFMVIGTAGSVDCGAVDDLAAIADLCARENLWLHVDGAFGAFGRLSPTHSALFAGMERADSVALDFHKWGQVPYDAGCIVVRDAALHARAFAQSLDYLQREDRGLAGNAPWFCDFGPDLSRGFRALKVWMTLSHYGSARMGAMVEECCAVAGYLAERVRADSRFELLAPVALNIVCFALRGISDALTAELVKDVQESGVAAPSTTRIGGRLAIRAAIVNHRTTRATIDALLAALIEIAARRGGGTDEAVS</sequence>
<dbReference type="Proteomes" id="UP000019760">
    <property type="component" value="Unassembled WGS sequence"/>
</dbReference>
<dbReference type="GO" id="GO:0006520">
    <property type="term" value="P:amino acid metabolic process"/>
    <property type="evidence" value="ECO:0007669"/>
    <property type="project" value="InterPro"/>
</dbReference>
<evidence type="ECO:0000256" key="1">
    <source>
        <dbReference type="ARBA" id="ARBA00001933"/>
    </source>
</evidence>
<evidence type="ECO:0000313" key="7">
    <source>
        <dbReference type="EMBL" id="GAJ29430.1"/>
    </source>
</evidence>